<dbReference type="Proteomes" id="UP000186878">
    <property type="component" value="Unassembled WGS sequence"/>
</dbReference>
<organism evidence="3 4">
    <name type="scientific">Salinicola socius</name>
    <dbReference type="NCBI Taxonomy" id="404433"/>
    <lineage>
        <taxon>Bacteria</taxon>
        <taxon>Pseudomonadati</taxon>
        <taxon>Pseudomonadota</taxon>
        <taxon>Gammaproteobacteria</taxon>
        <taxon>Oceanospirillales</taxon>
        <taxon>Halomonadaceae</taxon>
        <taxon>Salinicola</taxon>
    </lineage>
</organism>
<dbReference type="OrthoDB" id="5292716at2"/>
<name>A0A1Q8SWY8_9GAMM</name>
<reference evidence="3 4" key="1">
    <citation type="submission" date="2016-12" db="EMBL/GenBank/DDBJ databases">
        <title>Draft genome sequences of strains Salinicola socius SMB35, Salinicola sp. MH3R3-1 and Chromohalobacter sp. SMB17 from the Verkhnekamsk potash mining region of Russia.</title>
        <authorList>
            <person name="Mavrodi D.V."/>
            <person name="Olsson B.E."/>
            <person name="Korsakova E.S."/>
            <person name="Pyankova A."/>
            <person name="Mavrodi O.V."/>
            <person name="Plotnikova E.G."/>
        </authorList>
    </citation>
    <scope>NUCLEOTIDE SEQUENCE [LARGE SCALE GENOMIC DNA]</scope>
    <source>
        <strain evidence="3 4">SMB35</strain>
    </source>
</reference>
<feature type="signal peptide" evidence="2">
    <location>
        <begin position="1"/>
        <end position="22"/>
    </location>
</feature>
<proteinExistence type="predicted"/>
<sequence>MPLPSCRWWLLITCLMASPSYAELFYAPPAPDENAPNFSGNAELGYTKLTGNTDTQTLLAKARLTWLTGRNTHTFRAETRSVQDNDNTTSERYLVGARERYELENNNYLFGFARWERDRFSGYDSQFTTIAGYGRQLLNGPTHTLSAEVGPGYRHDVYADDSDDDDDDAYEGGSSDDLALAYAALDYTYNFSDDISFDQELSAEATHISVTTRSLSSITSQLNSHLALRVSYDARSNTHPPPGAEARTDTTTSVSILYGW</sequence>
<dbReference type="AlphaFoldDB" id="A0A1Q8SWY8"/>
<dbReference type="InterPro" id="IPR007433">
    <property type="entry name" value="DUF481"/>
</dbReference>
<evidence type="ECO:0000256" key="2">
    <source>
        <dbReference type="SAM" id="SignalP"/>
    </source>
</evidence>
<accession>A0A1Q8SWY8</accession>
<protein>
    <recommendedName>
        <fullName evidence="5">Salt-induced outer membrane protein</fullName>
    </recommendedName>
</protein>
<keyword evidence="2" id="KW-0732">Signal</keyword>
<dbReference type="Pfam" id="PF04338">
    <property type="entry name" value="DUF481"/>
    <property type="match status" value="1"/>
</dbReference>
<feature type="chain" id="PRO_5012525451" description="Salt-induced outer membrane protein" evidence="2">
    <location>
        <begin position="23"/>
        <end position="260"/>
    </location>
</feature>
<keyword evidence="4" id="KW-1185">Reference proteome</keyword>
<gene>
    <name evidence="3" type="ORF">BTW07_00200</name>
</gene>
<evidence type="ECO:0000256" key="1">
    <source>
        <dbReference type="SAM" id="MobiDB-lite"/>
    </source>
</evidence>
<evidence type="ECO:0000313" key="3">
    <source>
        <dbReference type="EMBL" id="OLO05965.1"/>
    </source>
</evidence>
<evidence type="ECO:0000313" key="4">
    <source>
        <dbReference type="Proteomes" id="UP000186878"/>
    </source>
</evidence>
<dbReference type="STRING" id="404433.BTW07_00200"/>
<comment type="caution">
    <text evidence="3">The sequence shown here is derived from an EMBL/GenBank/DDBJ whole genome shotgun (WGS) entry which is preliminary data.</text>
</comment>
<dbReference type="EMBL" id="MSDO01000001">
    <property type="protein sequence ID" value="OLO05965.1"/>
    <property type="molecule type" value="Genomic_DNA"/>
</dbReference>
<feature type="region of interest" description="Disordered" evidence="1">
    <location>
        <begin position="149"/>
        <end position="172"/>
    </location>
</feature>
<dbReference type="RefSeq" id="WP_075568136.1">
    <property type="nucleotide sequence ID" value="NZ_MSDO01000001.1"/>
</dbReference>
<evidence type="ECO:0008006" key="5">
    <source>
        <dbReference type="Google" id="ProtNLM"/>
    </source>
</evidence>
<feature type="compositionally biased region" description="Acidic residues" evidence="1">
    <location>
        <begin position="159"/>
        <end position="170"/>
    </location>
</feature>